<protein>
    <recommendedName>
        <fullName evidence="5">Ankyrin repeat domain-containing protein</fullName>
    </recommendedName>
</protein>
<evidence type="ECO:0000256" key="1">
    <source>
        <dbReference type="PROSITE-ProRule" id="PRU00023"/>
    </source>
</evidence>
<organism evidence="3 4">
    <name type="scientific">Cephalotrichum gorgonifer</name>
    <dbReference type="NCBI Taxonomy" id="2041049"/>
    <lineage>
        <taxon>Eukaryota</taxon>
        <taxon>Fungi</taxon>
        <taxon>Dikarya</taxon>
        <taxon>Ascomycota</taxon>
        <taxon>Pezizomycotina</taxon>
        <taxon>Sordariomycetes</taxon>
        <taxon>Hypocreomycetidae</taxon>
        <taxon>Microascales</taxon>
        <taxon>Microascaceae</taxon>
        <taxon>Cephalotrichum</taxon>
    </lineage>
</organism>
<dbReference type="EMBL" id="ONZQ02000005">
    <property type="protein sequence ID" value="SPO01932.1"/>
    <property type="molecule type" value="Genomic_DNA"/>
</dbReference>
<evidence type="ECO:0000313" key="3">
    <source>
        <dbReference type="EMBL" id="SPO01932.1"/>
    </source>
</evidence>
<proteinExistence type="predicted"/>
<feature type="repeat" description="ANK" evidence="1">
    <location>
        <begin position="104"/>
        <end position="136"/>
    </location>
</feature>
<evidence type="ECO:0000256" key="2">
    <source>
        <dbReference type="SAM" id="MobiDB-lite"/>
    </source>
</evidence>
<sequence>MPAMVDTATKDSHEASTAQCIGPYDRPSSRWASSPAFGQELSRGSEHQQAAPANECPVTGGAGYGQLRARQVCEPPLRGDAQDISGAIDLLVRHGADINLERSTEGTPLLTACSRGRLEAVKMLVGYGASVTYKCNGKVRSGVAAAARFPEIQRWLLVGRYTERRALGWGDPPRDPSAGADPGEARPWSGIWSAAYRLQGTFAERRWGPKESRVEWLERAAELRRSFAGSA</sequence>
<dbReference type="AlphaFoldDB" id="A0AAE8MZ87"/>
<evidence type="ECO:0000313" key="4">
    <source>
        <dbReference type="Proteomes" id="UP001187682"/>
    </source>
</evidence>
<dbReference type="PROSITE" id="PS50088">
    <property type="entry name" value="ANK_REPEAT"/>
    <property type="match status" value="1"/>
</dbReference>
<comment type="caution">
    <text evidence="3">The sequence shown here is derived from an EMBL/GenBank/DDBJ whole genome shotgun (WGS) entry which is preliminary data.</text>
</comment>
<dbReference type="InterPro" id="IPR036770">
    <property type="entry name" value="Ankyrin_rpt-contain_sf"/>
</dbReference>
<dbReference type="SUPFAM" id="SSF48403">
    <property type="entry name" value="Ankyrin repeat"/>
    <property type="match status" value="1"/>
</dbReference>
<feature type="non-terminal residue" evidence="3">
    <location>
        <position position="231"/>
    </location>
</feature>
<dbReference type="InterPro" id="IPR002110">
    <property type="entry name" value="Ankyrin_rpt"/>
</dbReference>
<reference evidence="3" key="1">
    <citation type="submission" date="2018-03" db="EMBL/GenBank/DDBJ databases">
        <authorList>
            <person name="Guldener U."/>
        </authorList>
    </citation>
    <scope>NUCLEOTIDE SEQUENCE</scope>
</reference>
<dbReference type="Pfam" id="PF12796">
    <property type="entry name" value="Ank_2"/>
    <property type="match status" value="1"/>
</dbReference>
<dbReference type="Proteomes" id="UP001187682">
    <property type="component" value="Unassembled WGS sequence"/>
</dbReference>
<name>A0AAE8MZ87_9PEZI</name>
<keyword evidence="4" id="KW-1185">Reference proteome</keyword>
<evidence type="ECO:0008006" key="5">
    <source>
        <dbReference type="Google" id="ProtNLM"/>
    </source>
</evidence>
<accession>A0AAE8MZ87</accession>
<gene>
    <name evidence="3" type="ORF">DNG_04605</name>
</gene>
<dbReference type="Gene3D" id="1.25.40.20">
    <property type="entry name" value="Ankyrin repeat-containing domain"/>
    <property type="match status" value="1"/>
</dbReference>
<feature type="region of interest" description="Disordered" evidence="2">
    <location>
        <begin position="1"/>
        <end position="54"/>
    </location>
</feature>
<keyword evidence="1" id="KW-0040">ANK repeat</keyword>